<keyword evidence="6" id="KW-1185">Reference proteome</keyword>
<dbReference type="InterPro" id="IPR010829">
    <property type="entry name" value="Cerato-platanin"/>
</dbReference>
<comment type="similarity">
    <text evidence="2">Belongs to the cerato-platanin family.</text>
</comment>
<comment type="subcellular location">
    <subcellularLocation>
        <location evidence="1">Secreted</location>
    </subcellularLocation>
</comment>
<evidence type="ECO:0000313" key="6">
    <source>
        <dbReference type="Proteomes" id="UP001465976"/>
    </source>
</evidence>
<keyword evidence="3" id="KW-0964">Secreted</keyword>
<proteinExistence type="inferred from homology"/>
<dbReference type="Proteomes" id="UP001465976">
    <property type="component" value="Unassembled WGS sequence"/>
</dbReference>
<accession>A0ABR3F3G3</accession>
<keyword evidence="4" id="KW-0732">Signal</keyword>
<evidence type="ECO:0000313" key="5">
    <source>
        <dbReference type="EMBL" id="KAL0569726.1"/>
    </source>
</evidence>
<dbReference type="EMBL" id="JBAHYK010001063">
    <property type="protein sequence ID" value="KAL0569726.1"/>
    <property type="molecule type" value="Genomic_DNA"/>
</dbReference>
<evidence type="ECO:0008006" key="7">
    <source>
        <dbReference type="Google" id="ProtNLM"/>
    </source>
</evidence>
<comment type="caution">
    <text evidence="5">The sequence shown here is derived from an EMBL/GenBank/DDBJ whole genome shotgun (WGS) entry which is preliminary data.</text>
</comment>
<protein>
    <recommendedName>
        <fullName evidence="7">Cerato-platanin</fullName>
    </recommendedName>
</protein>
<dbReference type="SUPFAM" id="SSF50685">
    <property type="entry name" value="Barwin-like endoglucanases"/>
    <property type="match status" value="1"/>
</dbReference>
<organism evidence="5 6">
    <name type="scientific">Marasmius crinis-equi</name>
    <dbReference type="NCBI Taxonomy" id="585013"/>
    <lineage>
        <taxon>Eukaryota</taxon>
        <taxon>Fungi</taxon>
        <taxon>Dikarya</taxon>
        <taxon>Basidiomycota</taxon>
        <taxon>Agaricomycotina</taxon>
        <taxon>Agaricomycetes</taxon>
        <taxon>Agaricomycetidae</taxon>
        <taxon>Agaricales</taxon>
        <taxon>Marasmiineae</taxon>
        <taxon>Marasmiaceae</taxon>
        <taxon>Marasmius</taxon>
    </lineage>
</organism>
<feature type="chain" id="PRO_5047207938" description="Cerato-platanin" evidence="4">
    <location>
        <begin position="20"/>
        <end position="140"/>
    </location>
</feature>
<evidence type="ECO:0000256" key="2">
    <source>
        <dbReference type="ARBA" id="ARBA00010421"/>
    </source>
</evidence>
<dbReference type="Pfam" id="PF07249">
    <property type="entry name" value="Cerato-platanin"/>
    <property type="match status" value="1"/>
</dbReference>
<dbReference type="Gene3D" id="2.40.40.10">
    <property type="entry name" value="RlpA-like domain"/>
    <property type="match status" value="1"/>
</dbReference>
<evidence type="ECO:0000256" key="1">
    <source>
        <dbReference type="ARBA" id="ARBA00004613"/>
    </source>
</evidence>
<dbReference type="CDD" id="cd22778">
    <property type="entry name" value="DPBB_CEPL-like"/>
    <property type="match status" value="1"/>
</dbReference>
<dbReference type="InterPro" id="IPR036908">
    <property type="entry name" value="RlpA-like_sf"/>
</dbReference>
<gene>
    <name evidence="5" type="ORF">V5O48_012241</name>
</gene>
<evidence type="ECO:0000256" key="4">
    <source>
        <dbReference type="SAM" id="SignalP"/>
    </source>
</evidence>
<sequence length="140" mass="14366">MKFFAASASILSLLTTVSAIQLQYDPAYDDPSGSLGSTACSDGPNGLQTRGFTTFSSLPNFPFIGAVDAITGWNSPECGSCWQVTYSGTGNTINILGMDVAGNGFNVAQAAMDRLTNGQAVALGNIQVDVVKVASSVCGL</sequence>
<reference evidence="5 6" key="1">
    <citation type="submission" date="2024-02" db="EMBL/GenBank/DDBJ databases">
        <title>A draft genome for the cacao thread blight pathogen Marasmius crinis-equi.</title>
        <authorList>
            <person name="Cohen S.P."/>
            <person name="Baruah I.K."/>
            <person name="Amoako-Attah I."/>
            <person name="Bukari Y."/>
            <person name="Meinhardt L.W."/>
            <person name="Bailey B.A."/>
        </authorList>
    </citation>
    <scope>NUCLEOTIDE SEQUENCE [LARGE SCALE GENOMIC DNA]</scope>
    <source>
        <strain evidence="5 6">GH-76</strain>
    </source>
</reference>
<name>A0ABR3F3G3_9AGAR</name>
<evidence type="ECO:0000256" key="3">
    <source>
        <dbReference type="ARBA" id="ARBA00022525"/>
    </source>
</evidence>
<feature type="signal peptide" evidence="4">
    <location>
        <begin position="1"/>
        <end position="19"/>
    </location>
</feature>